<proteinExistence type="inferred from homology"/>
<organism evidence="4 5">
    <name type="scientific">Friedmanniomyces endolithicus</name>
    <dbReference type="NCBI Taxonomy" id="329885"/>
    <lineage>
        <taxon>Eukaryota</taxon>
        <taxon>Fungi</taxon>
        <taxon>Dikarya</taxon>
        <taxon>Ascomycota</taxon>
        <taxon>Pezizomycotina</taxon>
        <taxon>Dothideomycetes</taxon>
        <taxon>Dothideomycetidae</taxon>
        <taxon>Mycosphaerellales</taxon>
        <taxon>Teratosphaeriaceae</taxon>
        <taxon>Friedmanniomyces</taxon>
    </lineage>
</organism>
<gene>
    <name evidence="4" type="ORF">LTR82_007152</name>
</gene>
<evidence type="ECO:0000256" key="2">
    <source>
        <dbReference type="ARBA" id="ARBA00023604"/>
    </source>
</evidence>
<dbReference type="NCBIfam" id="NF041278">
    <property type="entry name" value="CmcJ_NvfI_EfuI"/>
    <property type="match status" value="1"/>
</dbReference>
<evidence type="ECO:0000256" key="3">
    <source>
        <dbReference type="SAM" id="MobiDB-lite"/>
    </source>
</evidence>
<evidence type="ECO:0000313" key="4">
    <source>
        <dbReference type="EMBL" id="KAK0321666.1"/>
    </source>
</evidence>
<dbReference type="PANTHER" id="PTHR34598:SF3">
    <property type="entry name" value="OXIDOREDUCTASE AN1597"/>
    <property type="match status" value="1"/>
</dbReference>
<evidence type="ECO:0000256" key="1">
    <source>
        <dbReference type="ARBA" id="ARBA00023002"/>
    </source>
</evidence>
<feature type="compositionally biased region" description="Low complexity" evidence="3">
    <location>
        <begin position="46"/>
        <end position="55"/>
    </location>
</feature>
<dbReference type="PANTHER" id="PTHR34598">
    <property type="entry name" value="BLL6449 PROTEIN"/>
    <property type="match status" value="1"/>
</dbReference>
<comment type="similarity">
    <text evidence="2">Belongs to the asaB hydroxylase/desaturase family.</text>
</comment>
<dbReference type="AlphaFoldDB" id="A0AAN6FQG0"/>
<feature type="compositionally biased region" description="Basic and acidic residues" evidence="3">
    <location>
        <begin position="56"/>
        <end position="69"/>
    </location>
</feature>
<sequence length="324" mass="36880">MMVTSIATSIHTRSVPFVNVEDEEPQPAYPIPGWSQTTLNYFRAVPAPDAAPDSPLSEHEQRVQRRTDDSPAIEKVAVRIRNIRGNEDDYSLETHGFKVGHLECHLQDWSSDDELRRVYFPEVIELLKRETGAKYVFQYEWHVRLTTLEDGLKQDSSGAVDIKGPVRRVHIDESPAAAILEYNYHIQPRAEHNKHLKGRPFGVYNVWKPLKTVRRDPLALCDCRSVANEDLHATKVCVPKMGEIENISLRAPKDGRKHDFVYVGSQRPDQALVFRIFDSRIDGVVDGKFSHGVAHSSFVDPGTEREAARESVEALLRYTYQTNP</sequence>
<accession>A0AAN6FQG0</accession>
<keyword evidence="1" id="KW-0560">Oxidoreductase</keyword>
<protein>
    <submittedName>
        <fullName evidence="4">Uncharacterized protein</fullName>
    </submittedName>
</protein>
<feature type="region of interest" description="Disordered" evidence="3">
    <location>
        <begin position="46"/>
        <end position="69"/>
    </location>
</feature>
<dbReference type="InterPro" id="IPR044053">
    <property type="entry name" value="AsaB-like"/>
</dbReference>
<name>A0AAN6FQG0_9PEZI</name>
<reference evidence="4" key="1">
    <citation type="submission" date="2021-12" db="EMBL/GenBank/DDBJ databases">
        <title>Black yeast isolated from Biological Soil Crust.</title>
        <authorList>
            <person name="Kurbessoian T."/>
        </authorList>
    </citation>
    <scope>NUCLEOTIDE SEQUENCE</scope>
    <source>
        <strain evidence="4">CCFEE 5208</strain>
    </source>
</reference>
<dbReference type="Proteomes" id="UP001168146">
    <property type="component" value="Unassembled WGS sequence"/>
</dbReference>
<comment type="caution">
    <text evidence="4">The sequence shown here is derived from an EMBL/GenBank/DDBJ whole genome shotgun (WGS) entry which is preliminary data.</text>
</comment>
<dbReference type="EMBL" id="JASUXU010000019">
    <property type="protein sequence ID" value="KAK0321666.1"/>
    <property type="molecule type" value="Genomic_DNA"/>
</dbReference>
<dbReference type="GO" id="GO:0016491">
    <property type="term" value="F:oxidoreductase activity"/>
    <property type="evidence" value="ECO:0007669"/>
    <property type="project" value="UniProtKB-KW"/>
</dbReference>
<evidence type="ECO:0000313" key="5">
    <source>
        <dbReference type="Proteomes" id="UP001168146"/>
    </source>
</evidence>